<proteinExistence type="predicted"/>
<organism evidence="1 2">
    <name type="scientific">Lophiotrema nucula</name>
    <dbReference type="NCBI Taxonomy" id="690887"/>
    <lineage>
        <taxon>Eukaryota</taxon>
        <taxon>Fungi</taxon>
        <taxon>Dikarya</taxon>
        <taxon>Ascomycota</taxon>
        <taxon>Pezizomycotina</taxon>
        <taxon>Dothideomycetes</taxon>
        <taxon>Pleosporomycetidae</taxon>
        <taxon>Pleosporales</taxon>
        <taxon>Lophiotremataceae</taxon>
        <taxon>Lophiotrema</taxon>
    </lineage>
</organism>
<dbReference type="AlphaFoldDB" id="A0A6A5YF52"/>
<dbReference type="EMBL" id="ML977374">
    <property type="protein sequence ID" value="KAF2105695.1"/>
    <property type="molecule type" value="Genomic_DNA"/>
</dbReference>
<dbReference type="OrthoDB" id="360540at2759"/>
<name>A0A6A5YF52_9PLEO</name>
<gene>
    <name evidence="1" type="ORF">BDV96DRAFT_617700</name>
</gene>
<evidence type="ECO:0000313" key="1">
    <source>
        <dbReference type="EMBL" id="KAF2105695.1"/>
    </source>
</evidence>
<reference evidence="1" key="1">
    <citation type="journal article" date="2020" name="Stud. Mycol.">
        <title>101 Dothideomycetes genomes: a test case for predicting lifestyles and emergence of pathogens.</title>
        <authorList>
            <person name="Haridas S."/>
            <person name="Albert R."/>
            <person name="Binder M."/>
            <person name="Bloem J."/>
            <person name="Labutti K."/>
            <person name="Salamov A."/>
            <person name="Andreopoulos B."/>
            <person name="Baker S."/>
            <person name="Barry K."/>
            <person name="Bills G."/>
            <person name="Bluhm B."/>
            <person name="Cannon C."/>
            <person name="Castanera R."/>
            <person name="Culley D."/>
            <person name="Daum C."/>
            <person name="Ezra D."/>
            <person name="Gonzalez J."/>
            <person name="Henrissat B."/>
            <person name="Kuo A."/>
            <person name="Liang C."/>
            <person name="Lipzen A."/>
            <person name="Lutzoni F."/>
            <person name="Magnuson J."/>
            <person name="Mondo S."/>
            <person name="Nolan M."/>
            <person name="Ohm R."/>
            <person name="Pangilinan J."/>
            <person name="Park H.-J."/>
            <person name="Ramirez L."/>
            <person name="Alfaro M."/>
            <person name="Sun H."/>
            <person name="Tritt A."/>
            <person name="Yoshinaga Y."/>
            <person name="Zwiers L.-H."/>
            <person name="Turgeon B."/>
            <person name="Goodwin S."/>
            <person name="Spatafora J."/>
            <person name="Crous P."/>
            <person name="Grigoriev I."/>
        </authorList>
    </citation>
    <scope>NUCLEOTIDE SEQUENCE</scope>
    <source>
        <strain evidence="1">CBS 627.86</strain>
    </source>
</reference>
<keyword evidence="2" id="KW-1185">Reference proteome</keyword>
<accession>A0A6A5YF52</accession>
<evidence type="ECO:0000313" key="2">
    <source>
        <dbReference type="Proteomes" id="UP000799770"/>
    </source>
</evidence>
<protein>
    <submittedName>
        <fullName evidence="1">Uncharacterized protein</fullName>
    </submittedName>
</protein>
<sequence>MASVAEPIAPLAVEFIRSSAYVAKLPASEDPFRHQSGANSHNHHSCHPWGTDPLSETIINNLAALSKIELDKGVEAALSLSLGRNVKQVVQNVLDLAGIQAGEQIFIRLGATSAKDSFALNVPTTKPTPLLPNREIILRRLLTSGRTVGRILALSENIWLDDPDIWWEKLGWRERYSEGFADAVVEVWEAVKGNLPFKTCTMDWKAQIIEFNGFGAHLNTDGDAEEPDWLALEKKLKGQYGNNDNAATRLPSGSKLKIL</sequence>
<dbReference type="Proteomes" id="UP000799770">
    <property type="component" value="Unassembled WGS sequence"/>
</dbReference>